<comment type="catalytic activity">
    <reaction evidence="7">
        <text>a D-aminoacyl-tRNA + H2O = a tRNA + a D-alpha-amino acid + H(+)</text>
        <dbReference type="Rhea" id="RHEA:13953"/>
        <dbReference type="Rhea" id="RHEA-COMP:10123"/>
        <dbReference type="Rhea" id="RHEA-COMP:10124"/>
        <dbReference type="ChEBI" id="CHEBI:15377"/>
        <dbReference type="ChEBI" id="CHEBI:15378"/>
        <dbReference type="ChEBI" id="CHEBI:59871"/>
        <dbReference type="ChEBI" id="CHEBI:78442"/>
        <dbReference type="ChEBI" id="CHEBI:79333"/>
        <dbReference type="EC" id="3.1.1.96"/>
    </reaction>
</comment>
<evidence type="ECO:0000313" key="9">
    <source>
        <dbReference type="Proteomes" id="UP000694388"/>
    </source>
</evidence>
<evidence type="ECO:0000256" key="4">
    <source>
        <dbReference type="ARBA" id="ARBA00022490"/>
    </source>
</evidence>
<comment type="subcellular location">
    <subcellularLocation>
        <location evidence="1">Cytoplasm</location>
    </subcellularLocation>
</comment>
<evidence type="ECO:0000256" key="3">
    <source>
        <dbReference type="ARBA" id="ARBA00013056"/>
    </source>
</evidence>
<keyword evidence="4" id="KW-0963">Cytoplasm</keyword>
<dbReference type="InterPro" id="IPR023509">
    <property type="entry name" value="DTD-like_sf"/>
</dbReference>
<dbReference type="GeneTree" id="ENSGT00940000153431"/>
<evidence type="ECO:0000313" key="8">
    <source>
        <dbReference type="Ensembl" id="ENSEBUP00000008746.1"/>
    </source>
</evidence>
<dbReference type="OMA" id="QQCLHAK"/>
<protein>
    <recommendedName>
        <fullName evidence="3">D-aminoacyl-tRNA deacylase</fullName>
        <ecNumber evidence="3">3.1.1.96</ecNumber>
    </recommendedName>
</protein>
<dbReference type="Gene3D" id="3.50.80.10">
    <property type="entry name" value="D-tyrosyl-tRNA(Tyr) deacylase"/>
    <property type="match status" value="1"/>
</dbReference>
<proteinExistence type="predicted"/>
<sequence length="131" mass="14096">MKPARLVVYVCFLKDATADVIPKMVHELMRLRVCESTDGHLVRLPELPGSLLIVPQATLGGRSKAGRLQYHGNACRAEAEALFAAFAEQCGVALQEKSAPDSGSVVLHGTYGSRQMLELESDGPGTSLLEF</sequence>
<evidence type="ECO:0000256" key="6">
    <source>
        <dbReference type="ARBA" id="ARBA00047676"/>
    </source>
</evidence>
<evidence type="ECO:0000256" key="2">
    <source>
        <dbReference type="ARBA" id="ARBA00011738"/>
    </source>
</evidence>
<dbReference type="GO" id="GO:0005737">
    <property type="term" value="C:cytoplasm"/>
    <property type="evidence" value="ECO:0007669"/>
    <property type="project" value="UniProtKB-SubCell"/>
</dbReference>
<dbReference type="GO" id="GO:0051500">
    <property type="term" value="F:D-tyrosyl-tRNA(Tyr) deacylase activity"/>
    <property type="evidence" value="ECO:0007669"/>
    <property type="project" value="TreeGrafter"/>
</dbReference>
<dbReference type="EC" id="3.1.1.96" evidence="3"/>
<reference evidence="8" key="1">
    <citation type="submission" date="2025-08" db="UniProtKB">
        <authorList>
            <consortium name="Ensembl"/>
        </authorList>
    </citation>
    <scope>IDENTIFICATION</scope>
</reference>
<keyword evidence="5" id="KW-0378">Hydrolase</keyword>
<evidence type="ECO:0000256" key="5">
    <source>
        <dbReference type="ARBA" id="ARBA00022801"/>
    </source>
</evidence>
<name>A0A8C4Q1W2_EPTBU</name>
<keyword evidence="9" id="KW-1185">Reference proteome</keyword>
<dbReference type="AlphaFoldDB" id="A0A8C4Q1W2"/>
<dbReference type="Proteomes" id="UP000694388">
    <property type="component" value="Unplaced"/>
</dbReference>
<organism evidence="8 9">
    <name type="scientific">Eptatretus burgeri</name>
    <name type="common">Inshore hagfish</name>
    <dbReference type="NCBI Taxonomy" id="7764"/>
    <lineage>
        <taxon>Eukaryota</taxon>
        <taxon>Metazoa</taxon>
        <taxon>Chordata</taxon>
        <taxon>Craniata</taxon>
        <taxon>Vertebrata</taxon>
        <taxon>Cyclostomata</taxon>
        <taxon>Myxini</taxon>
        <taxon>Myxiniformes</taxon>
        <taxon>Myxinidae</taxon>
        <taxon>Eptatretinae</taxon>
        <taxon>Eptatretus</taxon>
    </lineage>
</organism>
<comment type="subunit">
    <text evidence="2">Homodimer.</text>
</comment>
<dbReference type="PANTHER" id="PTHR10472:SF1">
    <property type="entry name" value="D-AMINOACYL-TRNA DEACYLASE 2"/>
    <property type="match status" value="1"/>
</dbReference>
<accession>A0A8C4Q1W2</accession>
<reference evidence="8" key="2">
    <citation type="submission" date="2025-09" db="UniProtKB">
        <authorList>
            <consortium name="Ensembl"/>
        </authorList>
    </citation>
    <scope>IDENTIFICATION</scope>
</reference>
<comment type="catalytic activity">
    <reaction evidence="6">
        <text>glycyl-tRNA(Ala) + H2O = tRNA(Ala) + glycine + H(+)</text>
        <dbReference type="Rhea" id="RHEA:53744"/>
        <dbReference type="Rhea" id="RHEA-COMP:9657"/>
        <dbReference type="Rhea" id="RHEA-COMP:13640"/>
        <dbReference type="ChEBI" id="CHEBI:15377"/>
        <dbReference type="ChEBI" id="CHEBI:15378"/>
        <dbReference type="ChEBI" id="CHEBI:57305"/>
        <dbReference type="ChEBI" id="CHEBI:78442"/>
        <dbReference type="ChEBI" id="CHEBI:78522"/>
        <dbReference type="EC" id="3.1.1.96"/>
    </reaction>
</comment>
<dbReference type="Pfam" id="PF02580">
    <property type="entry name" value="Tyr_Deacylase"/>
    <property type="match status" value="1"/>
</dbReference>
<evidence type="ECO:0000256" key="7">
    <source>
        <dbReference type="ARBA" id="ARBA00048018"/>
    </source>
</evidence>
<dbReference type="SUPFAM" id="SSF69500">
    <property type="entry name" value="DTD-like"/>
    <property type="match status" value="1"/>
</dbReference>
<dbReference type="PANTHER" id="PTHR10472">
    <property type="entry name" value="D-TYROSYL-TRNA TYR DEACYLASE"/>
    <property type="match status" value="1"/>
</dbReference>
<dbReference type="Ensembl" id="ENSEBUT00000009258.1">
    <property type="protein sequence ID" value="ENSEBUP00000008746.1"/>
    <property type="gene ID" value="ENSEBUG00000005651.1"/>
</dbReference>
<evidence type="ECO:0000256" key="1">
    <source>
        <dbReference type="ARBA" id="ARBA00004496"/>
    </source>
</evidence>
<dbReference type="InterPro" id="IPR003732">
    <property type="entry name" value="Daa-tRNA_deacyls_DTD"/>
</dbReference>